<proteinExistence type="predicted"/>
<name>A0ABX1KCM8_9MICO</name>
<comment type="caution">
    <text evidence="2">The sequence shown here is derived from an EMBL/GenBank/DDBJ whole genome shotgun (WGS) entry which is preliminary data.</text>
</comment>
<dbReference type="Pfam" id="PF00403">
    <property type="entry name" value="HMA"/>
    <property type="match status" value="1"/>
</dbReference>
<dbReference type="Proteomes" id="UP001429745">
    <property type="component" value="Unassembled WGS sequence"/>
</dbReference>
<dbReference type="PROSITE" id="PS50846">
    <property type="entry name" value="HMA_2"/>
    <property type="match status" value="1"/>
</dbReference>
<evidence type="ECO:0000259" key="1">
    <source>
        <dbReference type="PROSITE" id="PS50846"/>
    </source>
</evidence>
<evidence type="ECO:0000313" key="2">
    <source>
        <dbReference type="EMBL" id="NLP84262.1"/>
    </source>
</evidence>
<dbReference type="RefSeq" id="WP_168912712.1">
    <property type="nucleotide sequence ID" value="NZ_JABACI010000002.1"/>
</dbReference>
<dbReference type="SUPFAM" id="SSF55008">
    <property type="entry name" value="HMA, heavy metal-associated domain"/>
    <property type="match status" value="1"/>
</dbReference>
<keyword evidence="3" id="KW-1185">Reference proteome</keyword>
<organism evidence="2 3">
    <name type="scientific">Microbacterium salsuginis</name>
    <dbReference type="NCBI Taxonomy" id="2722803"/>
    <lineage>
        <taxon>Bacteria</taxon>
        <taxon>Bacillati</taxon>
        <taxon>Actinomycetota</taxon>
        <taxon>Actinomycetes</taxon>
        <taxon>Micrococcales</taxon>
        <taxon>Microbacteriaceae</taxon>
        <taxon>Microbacterium</taxon>
    </lineage>
</organism>
<dbReference type="InterPro" id="IPR036163">
    <property type="entry name" value="HMA_dom_sf"/>
</dbReference>
<dbReference type="InterPro" id="IPR006121">
    <property type="entry name" value="HMA_dom"/>
</dbReference>
<gene>
    <name evidence="2" type="ORF">HF576_10395</name>
</gene>
<evidence type="ECO:0000313" key="3">
    <source>
        <dbReference type="Proteomes" id="UP001429745"/>
    </source>
</evidence>
<accession>A0ABX1KCM8</accession>
<dbReference type="Gene3D" id="3.30.70.100">
    <property type="match status" value="1"/>
</dbReference>
<dbReference type="CDD" id="cd00371">
    <property type="entry name" value="HMA"/>
    <property type="match status" value="1"/>
</dbReference>
<sequence>MAEFEYTVTGMTCGHCEASVRGEVSKIAGVQDVRVSAASGSLTIVASGEVADDAVLAAVDEAGYSAVRA</sequence>
<dbReference type="EMBL" id="JABACI010000002">
    <property type="protein sequence ID" value="NLP84262.1"/>
    <property type="molecule type" value="Genomic_DNA"/>
</dbReference>
<protein>
    <submittedName>
        <fullName evidence="2">Heavy-metal-associated domain-containing protein</fullName>
    </submittedName>
</protein>
<reference evidence="2 3" key="1">
    <citation type="submission" date="2020-04" db="EMBL/GenBank/DDBJ databases">
        <title>CFH 90308 Microbacterium sp.</title>
        <authorList>
            <person name="Nie G."/>
            <person name="Ming H."/>
            <person name="Xia T."/>
        </authorList>
    </citation>
    <scope>NUCLEOTIDE SEQUENCE [LARGE SCALE GENOMIC DNA]</scope>
    <source>
        <strain evidence="2 3">CFH 90308</strain>
    </source>
</reference>
<feature type="domain" description="HMA" evidence="1">
    <location>
        <begin position="2"/>
        <end position="67"/>
    </location>
</feature>